<reference evidence="1" key="1">
    <citation type="submission" date="2018-05" db="EMBL/GenBank/DDBJ databases">
        <authorList>
            <person name="Lanie J.A."/>
            <person name="Ng W.-L."/>
            <person name="Kazmierczak K.M."/>
            <person name="Andrzejewski T.M."/>
            <person name="Davidsen T.M."/>
            <person name="Wayne K.J."/>
            <person name="Tettelin H."/>
            <person name="Glass J.I."/>
            <person name="Rusch D."/>
            <person name="Podicherti R."/>
            <person name="Tsui H.-C.T."/>
            <person name="Winkler M.E."/>
        </authorList>
    </citation>
    <scope>NUCLEOTIDE SEQUENCE</scope>
</reference>
<dbReference type="EMBL" id="UINC01199574">
    <property type="protein sequence ID" value="SVE18070.1"/>
    <property type="molecule type" value="Genomic_DNA"/>
</dbReference>
<dbReference type="AlphaFoldDB" id="A0A383BE43"/>
<name>A0A383BE43_9ZZZZ</name>
<evidence type="ECO:0000313" key="1">
    <source>
        <dbReference type="EMBL" id="SVE18070.1"/>
    </source>
</evidence>
<proteinExistence type="predicted"/>
<accession>A0A383BE43</accession>
<protein>
    <submittedName>
        <fullName evidence="1">Uncharacterized protein</fullName>
    </submittedName>
</protein>
<feature type="non-terminal residue" evidence="1">
    <location>
        <position position="33"/>
    </location>
</feature>
<gene>
    <name evidence="1" type="ORF">METZ01_LOCUS470924</name>
</gene>
<organism evidence="1">
    <name type="scientific">marine metagenome</name>
    <dbReference type="NCBI Taxonomy" id="408172"/>
    <lineage>
        <taxon>unclassified sequences</taxon>
        <taxon>metagenomes</taxon>
        <taxon>ecological metagenomes</taxon>
    </lineage>
</organism>
<sequence length="33" mass="3758">MQNPVHEEKRNTTFLIKAENAVNNGIMDNVSNE</sequence>